<dbReference type="RefSeq" id="WP_080839444.1">
    <property type="nucleotide sequence ID" value="NZ_LT009757.1"/>
</dbReference>
<reference evidence="1 2" key="1">
    <citation type="submission" date="2016-01" db="EMBL/GenBank/DDBJ databases">
        <authorList>
            <person name="Regsiter A."/>
            <person name="william w."/>
        </authorList>
    </citation>
    <scope>NUCLEOTIDE SEQUENCE [LARGE SCALE GENOMIC DNA]</scope>
    <source>
        <strain evidence="1 2">CFBP 6927</strain>
    </source>
</reference>
<dbReference type="InterPro" id="IPR032710">
    <property type="entry name" value="NTF2-like_dom_sf"/>
</dbReference>
<protein>
    <recommendedName>
        <fullName evidence="3">Ester cyclase</fullName>
    </recommendedName>
</protein>
<evidence type="ECO:0000313" key="1">
    <source>
        <dbReference type="EMBL" id="CUX50249.1"/>
    </source>
</evidence>
<dbReference type="InterPro" id="IPR009959">
    <property type="entry name" value="Cyclase_SnoaL-like"/>
</dbReference>
<proteinExistence type="predicted"/>
<dbReference type="PANTHER" id="PTHR38436">
    <property type="entry name" value="POLYKETIDE CYCLASE SNOAL-LIKE DOMAIN"/>
    <property type="match status" value="1"/>
</dbReference>
<organism evidence="1 2">
    <name type="scientific">Agrobacterium genomosp. 13 str. CFBP 6927</name>
    <dbReference type="NCBI Taxonomy" id="1183428"/>
    <lineage>
        <taxon>Bacteria</taxon>
        <taxon>Pseudomonadati</taxon>
        <taxon>Pseudomonadota</taxon>
        <taxon>Alphaproteobacteria</taxon>
        <taxon>Hyphomicrobiales</taxon>
        <taxon>Rhizobiaceae</taxon>
        <taxon>Rhizobium/Agrobacterium group</taxon>
        <taxon>Agrobacterium</taxon>
        <taxon>Agrobacterium tumefaciens complex</taxon>
    </lineage>
</organism>
<dbReference type="Gene3D" id="3.10.450.50">
    <property type="match status" value="2"/>
</dbReference>
<name>A0ABM9VJL9_9HYPH</name>
<dbReference type="PANTHER" id="PTHR38436:SF1">
    <property type="entry name" value="ESTER CYCLASE"/>
    <property type="match status" value="1"/>
</dbReference>
<accession>A0ABM9VJL9</accession>
<dbReference type="Proteomes" id="UP000191812">
    <property type="component" value="Unassembled WGS sequence"/>
</dbReference>
<gene>
    <name evidence="1" type="ORF">AGR13a_Lc110179</name>
</gene>
<keyword evidence="2" id="KW-1185">Reference proteome</keyword>
<dbReference type="SUPFAM" id="SSF54427">
    <property type="entry name" value="NTF2-like"/>
    <property type="match status" value="2"/>
</dbReference>
<evidence type="ECO:0008006" key="3">
    <source>
        <dbReference type="Google" id="ProtNLM"/>
    </source>
</evidence>
<dbReference type="Pfam" id="PF07366">
    <property type="entry name" value="SnoaL"/>
    <property type="match status" value="1"/>
</dbReference>
<dbReference type="EMBL" id="FBWH01000037">
    <property type="protein sequence ID" value="CUX50249.1"/>
    <property type="molecule type" value="Genomic_DNA"/>
</dbReference>
<comment type="caution">
    <text evidence="1">The sequence shown here is derived from an EMBL/GenBank/DDBJ whole genome shotgun (WGS) entry which is preliminary data.</text>
</comment>
<sequence length="366" mass="41534">MNDVSTAKRDLRAGVTTVRQRSVEELLAPKERNGFPLAGFDDAFGDIVDYIFKITHWIWAEKSVGKIYDYYDHACMVYTAFDITRSVEEVVNGTVSMMQAFPDRESRFLNVAWSGDDKEGYYTSHLGFSQMTNIGPSAYGEATGRRVNIHTVADCVSRDNKIFREWLVRDNGAMVRQLGFDIHEVARSLADRDAAAGREPWFIGQPERSAGQALPLPLDRPKKTIEDRLAHMLHEAWNRRRFDALREVYDPAVNVHMAGGREITGIEGLVYHFIQIVAAFPNAVFSFDNYCHADEADGTIAAVRWSIRGHHRGNGLFGAPSGKPVYILGMSHFRFNDDKIIEEWTLYDELAILRQIYAHGPVRQED</sequence>
<evidence type="ECO:0000313" key="2">
    <source>
        <dbReference type="Proteomes" id="UP000191812"/>
    </source>
</evidence>